<dbReference type="EMBL" id="JADGMS010000013">
    <property type="protein sequence ID" value="KAF9670865.1"/>
    <property type="molecule type" value="Genomic_DNA"/>
</dbReference>
<reference evidence="1 2" key="1">
    <citation type="submission" date="2020-10" db="EMBL/GenBank/DDBJ databases">
        <title>Plant Genome Project.</title>
        <authorList>
            <person name="Zhang R.-G."/>
        </authorList>
    </citation>
    <scope>NUCLEOTIDE SEQUENCE [LARGE SCALE GENOMIC DNA]</scope>
    <source>
        <strain evidence="1">FAFU-HL-1</strain>
        <tissue evidence="1">Leaf</tissue>
    </source>
</reference>
<name>A0A835MMA6_9ROSI</name>
<evidence type="ECO:0000313" key="1">
    <source>
        <dbReference type="EMBL" id="KAF9670865.1"/>
    </source>
</evidence>
<proteinExistence type="predicted"/>
<dbReference type="AlphaFoldDB" id="A0A835MMA6"/>
<keyword evidence="2" id="KW-1185">Reference proteome</keyword>
<protein>
    <submittedName>
        <fullName evidence="1">Uncharacterized protein</fullName>
    </submittedName>
</protein>
<organism evidence="1 2">
    <name type="scientific">Salix dunnii</name>
    <dbReference type="NCBI Taxonomy" id="1413687"/>
    <lineage>
        <taxon>Eukaryota</taxon>
        <taxon>Viridiplantae</taxon>
        <taxon>Streptophyta</taxon>
        <taxon>Embryophyta</taxon>
        <taxon>Tracheophyta</taxon>
        <taxon>Spermatophyta</taxon>
        <taxon>Magnoliopsida</taxon>
        <taxon>eudicotyledons</taxon>
        <taxon>Gunneridae</taxon>
        <taxon>Pentapetalae</taxon>
        <taxon>rosids</taxon>
        <taxon>fabids</taxon>
        <taxon>Malpighiales</taxon>
        <taxon>Salicaceae</taxon>
        <taxon>Saliceae</taxon>
        <taxon>Salix</taxon>
    </lineage>
</organism>
<sequence length="75" mass="8537">MDVVLLFNSYLVGYLEMKLMTTPIVLPENRVSAPLHLNKLDCIITGNLSNTFKKFVLKTKVTEDCRICKLYGSEI</sequence>
<evidence type="ECO:0000313" key="2">
    <source>
        <dbReference type="Proteomes" id="UP000657918"/>
    </source>
</evidence>
<dbReference type="Proteomes" id="UP000657918">
    <property type="component" value="Unassembled WGS sequence"/>
</dbReference>
<comment type="caution">
    <text evidence="1">The sequence shown here is derived from an EMBL/GenBank/DDBJ whole genome shotgun (WGS) entry which is preliminary data.</text>
</comment>
<gene>
    <name evidence="1" type="ORF">SADUNF_Sadunf13G0113600</name>
</gene>
<accession>A0A835MMA6</accession>